<dbReference type="EMBL" id="CP017707">
    <property type="protein sequence ID" value="AOZ48996.1"/>
    <property type="molecule type" value="Genomic_DNA"/>
</dbReference>
<accession>A0A1D9LCI6</accession>
<gene>
    <name evidence="1" type="ORF">BKX93_02585</name>
</gene>
<reference evidence="1 2" key="1">
    <citation type="submission" date="2016-10" db="EMBL/GenBank/DDBJ databases">
        <title>Chromobacterium muskegensis sp. nov., an insecticidal bacterium isolated from Sphagnum bogs.</title>
        <authorList>
            <person name="Sparks M.E."/>
            <person name="Blackburn M.B."/>
            <person name="Gundersen-Rindal D.E."/>
            <person name="Mitchell A."/>
            <person name="Farrar R."/>
            <person name="Kuhar D."/>
        </authorList>
    </citation>
    <scope>NUCLEOTIDE SEQUENCE [LARGE SCALE GENOMIC DNA]</scope>
    <source>
        <strain evidence="1 2">21-1</strain>
    </source>
</reference>
<dbReference type="KEGG" id="cvc:BKX93_02585"/>
<dbReference type="Proteomes" id="UP000178776">
    <property type="component" value="Chromosome"/>
</dbReference>
<name>A0A1D9LCI6_9NEIS</name>
<protein>
    <submittedName>
        <fullName evidence="1">Uncharacterized protein</fullName>
    </submittedName>
</protein>
<organism evidence="1 2">
    <name type="scientific">Chromobacterium vaccinii</name>
    <dbReference type="NCBI Taxonomy" id="1108595"/>
    <lineage>
        <taxon>Bacteria</taxon>
        <taxon>Pseudomonadati</taxon>
        <taxon>Pseudomonadota</taxon>
        <taxon>Betaproteobacteria</taxon>
        <taxon>Neisseriales</taxon>
        <taxon>Chromobacteriaceae</taxon>
        <taxon>Chromobacterium</taxon>
    </lineage>
</organism>
<proteinExistence type="predicted"/>
<evidence type="ECO:0000313" key="2">
    <source>
        <dbReference type="Proteomes" id="UP000178776"/>
    </source>
</evidence>
<evidence type="ECO:0000313" key="1">
    <source>
        <dbReference type="EMBL" id="AOZ48996.1"/>
    </source>
</evidence>
<dbReference type="AlphaFoldDB" id="A0A1D9LCI6"/>
<sequence>MFEFLLRKLGWNAASRQQARELMRQVEQLLEACDRRLCLLPGHQHALMPGMRIAQSYLATLSDKLPPALELSLQSFSRDPRLGLLFAGPSSLLDVLEGCESLRAFFSSASNGDEAWALMTMQRSETVRFGVAMENGELRNDVAQTVVSFDCHGLQLPCASEEAFRTQSGERALHVLTAVIARQLGLLEQTRLQLEAELGRLQLRRLTLQSPSRIVVDGQGGDDLPDTLADLDKRLSEVRPQLESLRELNSLEGALDTVRHVLEHPDDYFSLENVTLRLNRMGIKCDAGEDGATTLQLEELVLGRERPTRRALMPVKIRRESIAELRRQFRD</sequence>
<dbReference type="STRING" id="1108595.BKX93_02585"/>